<evidence type="ECO:0000256" key="1">
    <source>
        <dbReference type="ARBA" id="ARBA00007867"/>
    </source>
</evidence>
<comment type="pathway">
    <text evidence="6">Amine and polyamine biosynthesis; spermidine biosynthesis; spermidine from putrescine: step 1/1.</text>
</comment>
<feature type="binding site" evidence="6">
    <location>
        <position position="102"/>
    </location>
    <ligand>
        <name>S-methyl-5'-thioadenosine</name>
        <dbReference type="ChEBI" id="CHEBI:17509"/>
    </ligand>
</feature>
<dbReference type="PATRIC" id="fig|445709.3.peg.2892"/>
<dbReference type="Gene3D" id="2.30.140.10">
    <property type="entry name" value="Spermidine synthase, tetramerisation domain"/>
    <property type="match status" value="1"/>
</dbReference>
<dbReference type="CDD" id="cd02440">
    <property type="entry name" value="AdoMet_MTases"/>
    <property type="match status" value="1"/>
</dbReference>
<comment type="subunit">
    <text evidence="6">Homodimer or homotetramer.</text>
</comment>
<dbReference type="InterPro" id="IPR030374">
    <property type="entry name" value="PABS"/>
</dbReference>
<dbReference type="SUPFAM" id="SSF53335">
    <property type="entry name" value="S-adenosyl-L-methionine-dependent methyltransferases"/>
    <property type="match status" value="1"/>
</dbReference>
<dbReference type="HAMAP" id="MF_00198">
    <property type="entry name" value="Spermidine_synth"/>
    <property type="match status" value="1"/>
</dbReference>
<dbReference type="InterPro" id="IPR030373">
    <property type="entry name" value="PABS_CS"/>
</dbReference>
<dbReference type="STRING" id="445709.ABW99_13630"/>
<keyword evidence="4 6" id="KW-0745">Spermidine biosynthesis</keyword>
<evidence type="ECO:0000313" key="9">
    <source>
        <dbReference type="EMBL" id="AKJ70580.1"/>
    </source>
</evidence>
<reference evidence="10" key="1">
    <citation type="submission" date="2015-06" db="EMBL/GenBank/DDBJ databases">
        <authorList>
            <person name="Lim Y.L."/>
            <person name="Ee R."/>
            <person name="Yong D."/>
            <person name="How K.Y."/>
            <person name="Yin W.F."/>
            <person name="Chan K.G."/>
        </authorList>
    </citation>
    <scope>NUCLEOTIDE SEQUENCE [LARGE SCALE GENOMIC DNA]</scope>
    <source>
        <strain evidence="10">DSM 25325</strain>
    </source>
</reference>
<accession>A0A0G3EUE6</accession>
<dbReference type="PROSITE" id="PS51006">
    <property type="entry name" value="PABS_2"/>
    <property type="match status" value="1"/>
</dbReference>
<feature type="binding site" evidence="6">
    <location>
        <begin position="134"/>
        <end position="135"/>
    </location>
    <ligand>
        <name>S-methyl-5'-thioadenosine</name>
        <dbReference type="ChEBI" id="CHEBI:17509"/>
    </ligand>
</feature>
<keyword evidence="10" id="KW-1185">Reference proteome</keyword>
<dbReference type="Gene3D" id="3.40.50.150">
    <property type="entry name" value="Vaccinia Virus protein VP39"/>
    <property type="match status" value="1"/>
</dbReference>
<dbReference type="Pfam" id="PF01564">
    <property type="entry name" value="Spermine_synth"/>
    <property type="match status" value="1"/>
</dbReference>
<evidence type="ECO:0000256" key="2">
    <source>
        <dbReference type="ARBA" id="ARBA00022490"/>
    </source>
</evidence>
<organism evidence="9 10">
    <name type="scientific">Pandoraea thiooxydans</name>
    <dbReference type="NCBI Taxonomy" id="445709"/>
    <lineage>
        <taxon>Bacteria</taxon>
        <taxon>Pseudomonadati</taxon>
        <taxon>Pseudomonadota</taxon>
        <taxon>Betaproteobacteria</taxon>
        <taxon>Burkholderiales</taxon>
        <taxon>Burkholderiaceae</taxon>
        <taxon>Pandoraea</taxon>
    </lineage>
</organism>
<evidence type="ECO:0000256" key="3">
    <source>
        <dbReference type="ARBA" id="ARBA00022679"/>
    </source>
</evidence>
<dbReference type="EC" id="2.5.1.16" evidence="6"/>
<comment type="catalytic activity">
    <reaction evidence="6">
        <text>S-adenosyl 3-(methylsulfanyl)propylamine + putrescine = S-methyl-5'-thioadenosine + spermidine + H(+)</text>
        <dbReference type="Rhea" id="RHEA:12721"/>
        <dbReference type="ChEBI" id="CHEBI:15378"/>
        <dbReference type="ChEBI" id="CHEBI:17509"/>
        <dbReference type="ChEBI" id="CHEBI:57443"/>
        <dbReference type="ChEBI" id="CHEBI:57834"/>
        <dbReference type="ChEBI" id="CHEBI:326268"/>
        <dbReference type="EC" id="2.5.1.16"/>
    </reaction>
</comment>
<dbReference type="GO" id="GO:0008295">
    <property type="term" value="P:spermidine biosynthetic process"/>
    <property type="evidence" value="ECO:0007669"/>
    <property type="project" value="UniProtKB-UniRule"/>
</dbReference>
<evidence type="ECO:0000256" key="6">
    <source>
        <dbReference type="HAMAP-Rule" id="MF_00198"/>
    </source>
</evidence>
<feature type="active site" description="Proton acceptor" evidence="6 7">
    <location>
        <position position="155"/>
    </location>
</feature>
<comment type="similarity">
    <text evidence="1 6">Belongs to the spermidine/spermine synthase family.</text>
</comment>
<dbReference type="EMBL" id="CP011568">
    <property type="protein sequence ID" value="AKJ70580.1"/>
    <property type="molecule type" value="Genomic_DNA"/>
</dbReference>
<dbReference type="GO" id="GO:0010487">
    <property type="term" value="F:thermospermine synthase activity"/>
    <property type="evidence" value="ECO:0007669"/>
    <property type="project" value="UniProtKB-ARBA"/>
</dbReference>
<dbReference type="GO" id="GO:0004766">
    <property type="term" value="F:spermidine synthase activity"/>
    <property type="evidence" value="ECO:0007669"/>
    <property type="project" value="UniProtKB-UniRule"/>
</dbReference>
<keyword evidence="2" id="KW-0963">Cytoplasm</keyword>
<feature type="domain" description="PABS" evidence="8">
    <location>
        <begin position="1"/>
        <end position="234"/>
    </location>
</feature>
<dbReference type="InterPro" id="IPR001045">
    <property type="entry name" value="Spermi_synthase"/>
</dbReference>
<dbReference type="KEGG" id="ptx:ABW99_13630"/>
<feature type="binding site" evidence="6">
    <location>
        <position position="82"/>
    </location>
    <ligand>
        <name>spermidine</name>
        <dbReference type="ChEBI" id="CHEBI:57834"/>
    </ligand>
</feature>
<protein>
    <recommendedName>
        <fullName evidence="6">Polyamine aminopropyltransferase</fullName>
    </recommendedName>
    <alternativeName>
        <fullName evidence="6">Putrescine aminopropyltransferase</fullName>
        <shortName evidence="6">PAPT</shortName>
    </alternativeName>
    <alternativeName>
        <fullName evidence="6">Spermidine synthase</fullName>
        <shortName evidence="6">SPDS</shortName>
        <shortName evidence="6">SPDSY</shortName>
        <ecNumber evidence="6">2.5.1.16</ecNumber>
    </alternativeName>
</protein>
<proteinExistence type="inferred from homology"/>
<evidence type="ECO:0000259" key="8">
    <source>
        <dbReference type="PROSITE" id="PS51006"/>
    </source>
</evidence>
<evidence type="ECO:0000313" key="10">
    <source>
        <dbReference type="Proteomes" id="UP000036700"/>
    </source>
</evidence>
<comment type="caution">
    <text evidence="6">Lacks conserved residue(s) required for the propagation of feature annotation.</text>
</comment>
<sequence>MLEWLAPHTALGLKNAVLVESIQSPYQRIDVYDTPQFGRAYRLDGRFMASEGDEYFYHECIVHPAALSLPALRSALIVGGGDGGSAREILKYPGVERVVVAELDAQVIEVTRRHLPGIACGAFDDPRLRICVGDGRDYVAQANARGEQFDMVVFDLTEADGSASALHAEAFFEQIKQLLGPHGVLCLHLGAPLFQAELVRRLLHDLGACFTHVRPGTLYIPLYGTLWAFACASQTHDPATLSPATIDRRLREFGMTGLRYYNAELHPALFALPTALRRSLLP</sequence>
<gene>
    <name evidence="6" type="primary">speE</name>
    <name evidence="9" type="ORF">ABW99_13630</name>
</gene>
<feature type="binding site" evidence="6">
    <location>
        <position position="27"/>
    </location>
    <ligand>
        <name>S-methyl-5'-thioadenosine</name>
        <dbReference type="ChEBI" id="CHEBI:17509"/>
    </ligand>
</feature>
<dbReference type="UniPathway" id="UPA00248">
    <property type="reaction ID" value="UER00314"/>
</dbReference>
<dbReference type="InterPro" id="IPR037163">
    <property type="entry name" value="Spermidine_synt_N_sf"/>
</dbReference>
<keyword evidence="5 6" id="KW-0620">Polyamine biosynthesis</keyword>
<evidence type="ECO:0000256" key="7">
    <source>
        <dbReference type="PROSITE-ProRule" id="PRU00354"/>
    </source>
</evidence>
<evidence type="ECO:0000256" key="4">
    <source>
        <dbReference type="ARBA" id="ARBA00023066"/>
    </source>
</evidence>
<dbReference type="Proteomes" id="UP000036700">
    <property type="component" value="Chromosome"/>
</dbReference>
<dbReference type="AlphaFoldDB" id="A0A0G3EUE6"/>
<dbReference type="PANTHER" id="PTHR43317:SF1">
    <property type="entry name" value="THERMOSPERMINE SYNTHASE ACAULIS5"/>
    <property type="match status" value="1"/>
</dbReference>
<dbReference type="InterPro" id="IPR029063">
    <property type="entry name" value="SAM-dependent_MTases_sf"/>
</dbReference>
<keyword evidence="3 6" id="KW-0808">Transferase</keyword>
<comment type="function">
    <text evidence="6">Catalyzes the irreversible transfer of a propylamine group from the amino donor S-adenosylmethioninamine (decarboxy-AdoMet) to putrescine (1,4-diaminobutane) to yield spermidine.</text>
</comment>
<dbReference type="PANTHER" id="PTHR43317">
    <property type="entry name" value="THERMOSPERMINE SYNTHASE ACAULIS5"/>
    <property type="match status" value="1"/>
</dbReference>
<dbReference type="PROSITE" id="PS01330">
    <property type="entry name" value="PABS_1"/>
    <property type="match status" value="1"/>
</dbReference>
<evidence type="ECO:0000256" key="5">
    <source>
        <dbReference type="ARBA" id="ARBA00023115"/>
    </source>
</evidence>
<feature type="binding site" evidence="6">
    <location>
        <position position="58"/>
    </location>
    <ligand>
        <name>spermidine</name>
        <dbReference type="ChEBI" id="CHEBI:57834"/>
    </ligand>
</feature>
<name>A0A0G3EUE6_9BURK</name>
<dbReference type="NCBIfam" id="NF002010">
    <property type="entry name" value="PRK00811.1"/>
    <property type="match status" value="1"/>
</dbReference>